<dbReference type="PROSITE" id="PS00201">
    <property type="entry name" value="FLAVODOXIN"/>
    <property type="match status" value="1"/>
</dbReference>
<dbReference type="GO" id="GO:0009055">
    <property type="term" value="F:electron transfer activity"/>
    <property type="evidence" value="ECO:0007669"/>
    <property type="project" value="InterPro"/>
</dbReference>
<dbReference type="KEGG" id="dbk:DGMP_38600"/>
<dbReference type="GO" id="GO:0010181">
    <property type="term" value="F:FMN binding"/>
    <property type="evidence" value="ECO:0007669"/>
    <property type="project" value="InterPro"/>
</dbReference>
<name>A0A8D5G082_9BACT</name>
<feature type="domain" description="Flavodoxin-like" evidence="2">
    <location>
        <begin position="4"/>
        <end position="152"/>
    </location>
</feature>
<dbReference type="Proteomes" id="UP000826725">
    <property type="component" value="Chromosome"/>
</dbReference>
<dbReference type="InterPro" id="IPR008254">
    <property type="entry name" value="Flavodoxin/NO_synth"/>
</dbReference>
<evidence type="ECO:0000313" key="4">
    <source>
        <dbReference type="Proteomes" id="UP000826725"/>
    </source>
</evidence>
<gene>
    <name evidence="3" type="ORF">DGMP_38600</name>
</gene>
<evidence type="ECO:0000259" key="2">
    <source>
        <dbReference type="Pfam" id="PF12641"/>
    </source>
</evidence>
<reference evidence="3" key="1">
    <citation type="submission" date="2020-09" db="EMBL/GenBank/DDBJ databases">
        <title>Desulfogranum mesoprofundum gen. nov., sp. nov., a novel mesophilic, sulfate-reducing chemolithoautotroph isolated from a deep-sea hydrothermal vent chimney in the Suiyo Seamount.</title>
        <authorList>
            <person name="Hashimoto Y."/>
            <person name="Nakagawa S."/>
        </authorList>
    </citation>
    <scope>NUCLEOTIDE SEQUENCE</scope>
    <source>
        <strain evidence="3">KT2</strain>
    </source>
</reference>
<dbReference type="AlphaFoldDB" id="A0A8D5G082"/>
<proteinExistence type="predicted"/>
<evidence type="ECO:0000256" key="1">
    <source>
        <dbReference type="ARBA" id="ARBA00001917"/>
    </source>
</evidence>
<comment type="cofactor">
    <cofactor evidence="1">
        <name>FMN</name>
        <dbReference type="ChEBI" id="CHEBI:58210"/>
    </cofactor>
</comment>
<dbReference type="RefSeq" id="WP_228855444.1">
    <property type="nucleotide sequence ID" value="NZ_AP024086.1"/>
</dbReference>
<organism evidence="3 4">
    <name type="scientific">Desulfomarina profundi</name>
    <dbReference type="NCBI Taxonomy" id="2772557"/>
    <lineage>
        <taxon>Bacteria</taxon>
        <taxon>Pseudomonadati</taxon>
        <taxon>Thermodesulfobacteriota</taxon>
        <taxon>Desulfobulbia</taxon>
        <taxon>Desulfobulbales</taxon>
        <taxon>Desulfobulbaceae</taxon>
        <taxon>Desulfomarina</taxon>
    </lineage>
</organism>
<evidence type="ECO:0000313" key="3">
    <source>
        <dbReference type="EMBL" id="BCL63167.1"/>
    </source>
</evidence>
<dbReference type="EMBL" id="AP024086">
    <property type="protein sequence ID" value="BCL63167.1"/>
    <property type="molecule type" value="Genomic_DNA"/>
</dbReference>
<sequence length="161" mass="16875">MKSLIIYSSKTGNTRKLAEAVCDFLPGETIVKPAMDNPSQEGYDLVVICFWLQGGKPDPNSAKVLEKSTGKIFLLATHGAAADSVHAAGAMAAARELAGSADVVGEFNCQGEVNPDFLKKAAAKKPQPPWVQDAADAVGHPDANDIAELKKVLLEAVSSIS</sequence>
<protein>
    <submittedName>
        <fullName evidence="3">Flavodoxin</fullName>
    </submittedName>
</protein>
<keyword evidence="4" id="KW-1185">Reference proteome</keyword>
<dbReference type="InterPro" id="IPR001226">
    <property type="entry name" value="Flavodoxin_CS"/>
</dbReference>
<accession>A0A8D5G082</accession>
<dbReference type="Pfam" id="PF12641">
    <property type="entry name" value="Flavodoxin_3"/>
    <property type="match status" value="1"/>
</dbReference>